<dbReference type="GO" id="GO:0003677">
    <property type="term" value="F:DNA binding"/>
    <property type="evidence" value="ECO:0007669"/>
    <property type="project" value="UniProtKB-KW"/>
</dbReference>
<dbReference type="Pfam" id="PF00126">
    <property type="entry name" value="HTH_1"/>
    <property type="match status" value="1"/>
</dbReference>
<organism evidence="6 7">
    <name type="scientific">Enhydrobacter aerosaccus</name>
    <dbReference type="NCBI Taxonomy" id="225324"/>
    <lineage>
        <taxon>Bacteria</taxon>
        <taxon>Pseudomonadati</taxon>
        <taxon>Pseudomonadota</taxon>
        <taxon>Alphaproteobacteria</taxon>
        <taxon>Hyphomicrobiales</taxon>
        <taxon>Enhydrobacter</taxon>
    </lineage>
</organism>
<sequence>MNIQHLRYFLAVMDTGSISHAAETLGVTQPTLSVALKRIEQEFATRLFVPDGRGIMPLPEAKRLEQRVRPLVNALMDIRRELASNPSPRTRLGIAQSLSEPWASRLVSWCGSRVEIVEGLPDELEKKVAEGSLDIAFTILPTKRKLPQKALFHDAYQLFVGPTHQFVGRPRMLIRELDRQPFVMRLGCEFLGSGRKLLDEARVRVAVVARTRQESTAAALVAAGIGCTIAPDSWARPGLHSIAFADFSMERTVGVAWKSVRYASTANTIGKHLGAMR</sequence>
<dbReference type="GO" id="GO:0032993">
    <property type="term" value="C:protein-DNA complex"/>
    <property type="evidence" value="ECO:0007669"/>
    <property type="project" value="TreeGrafter"/>
</dbReference>
<keyword evidence="2" id="KW-0805">Transcription regulation</keyword>
<dbReference type="SUPFAM" id="SSF46785">
    <property type="entry name" value="Winged helix' DNA-binding domain"/>
    <property type="match status" value="1"/>
</dbReference>
<dbReference type="Gene3D" id="3.40.190.290">
    <property type="match status" value="1"/>
</dbReference>
<reference evidence="7" key="1">
    <citation type="submission" date="2017-02" db="EMBL/GenBank/DDBJ databases">
        <authorList>
            <person name="Varghese N."/>
            <person name="Submissions S."/>
        </authorList>
    </citation>
    <scope>NUCLEOTIDE SEQUENCE [LARGE SCALE GENOMIC DNA]</scope>
    <source>
        <strain evidence="7">ATCC 27094</strain>
    </source>
</reference>
<dbReference type="OrthoDB" id="9815174at2"/>
<evidence type="ECO:0000313" key="7">
    <source>
        <dbReference type="Proteomes" id="UP000190092"/>
    </source>
</evidence>
<keyword evidence="7" id="KW-1185">Reference proteome</keyword>
<dbReference type="InterPro" id="IPR036388">
    <property type="entry name" value="WH-like_DNA-bd_sf"/>
</dbReference>
<dbReference type="Pfam" id="PF03466">
    <property type="entry name" value="LysR_substrate"/>
    <property type="match status" value="1"/>
</dbReference>
<dbReference type="GO" id="GO:0003700">
    <property type="term" value="F:DNA-binding transcription factor activity"/>
    <property type="evidence" value="ECO:0007669"/>
    <property type="project" value="InterPro"/>
</dbReference>
<proteinExistence type="inferred from homology"/>
<gene>
    <name evidence="6" type="ORF">SAMN02745126_06376</name>
</gene>
<accession>A0A1T4TJT4</accession>
<dbReference type="InterPro" id="IPR005119">
    <property type="entry name" value="LysR_subst-bd"/>
</dbReference>
<feature type="domain" description="HTH lysR-type" evidence="5">
    <location>
        <begin position="1"/>
        <end position="58"/>
    </location>
</feature>
<evidence type="ECO:0000256" key="4">
    <source>
        <dbReference type="ARBA" id="ARBA00023163"/>
    </source>
</evidence>
<evidence type="ECO:0000256" key="2">
    <source>
        <dbReference type="ARBA" id="ARBA00023015"/>
    </source>
</evidence>
<dbReference type="InterPro" id="IPR036390">
    <property type="entry name" value="WH_DNA-bd_sf"/>
</dbReference>
<dbReference type="InterPro" id="IPR000847">
    <property type="entry name" value="LysR_HTH_N"/>
</dbReference>
<dbReference type="Proteomes" id="UP000190092">
    <property type="component" value="Unassembled WGS sequence"/>
</dbReference>
<keyword evidence="3 6" id="KW-0238">DNA-binding</keyword>
<dbReference type="PANTHER" id="PTHR30346">
    <property type="entry name" value="TRANSCRIPTIONAL DUAL REGULATOR HCAR-RELATED"/>
    <property type="match status" value="1"/>
</dbReference>
<protein>
    <submittedName>
        <fullName evidence="6">DNA-binding transcriptional regulator, LysR family</fullName>
    </submittedName>
</protein>
<keyword evidence="4" id="KW-0804">Transcription</keyword>
<dbReference type="CDD" id="cd05466">
    <property type="entry name" value="PBP2_LTTR_substrate"/>
    <property type="match status" value="1"/>
</dbReference>
<evidence type="ECO:0000259" key="5">
    <source>
        <dbReference type="PROSITE" id="PS50931"/>
    </source>
</evidence>
<dbReference type="PRINTS" id="PR00039">
    <property type="entry name" value="HTHLYSR"/>
</dbReference>
<dbReference type="AlphaFoldDB" id="A0A1T4TJT4"/>
<evidence type="ECO:0000313" key="6">
    <source>
        <dbReference type="EMBL" id="SKA40531.1"/>
    </source>
</evidence>
<dbReference type="PANTHER" id="PTHR30346:SF28">
    <property type="entry name" value="HTH-TYPE TRANSCRIPTIONAL REGULATOR CYNR"/>
    <property type="match status" value="1"/>
</dbReference>
<name>A0A1T4TJT4_9HYPH</name>
<comment type="similarity">
    <text evidence="1">Belongs to the LysR transcriptional regulatory family.</text>
</comment>
<dbReference type="PROSITE" id="PS50931">
    <property type="entry name" value="HTH_LYSR"/>
    <property type="match status" value="1"/>
</dbReference>
<dbReference type="SUPFAM" id="SSF53850">
    <property type="entry name" value="Periplasmic binding protein-like II"/>
    <property type="match status" value="1"/>
</dbReference>
<dbReference type="Gene3D" id="1.10.10.10">
    <property type="entry name" value="Winged helix-like DNA-binding domain superfamily/Winged helix DNA-binding domain"/>
    <property type="match status" value="1"/>
</dbReference>
<dbReference type="RefSeq" id="WP_085938108.1">
    <property type="nucleotide sequence ID" value="NZ_FUWJ01000019.1"/>
</dbReference>
<dbReference type="STRING" id="225324.SAMN02745126_06376"/>
<dbReference type="EMBL" id="FUWJ01000019">
    <property type="protein sequence ID" value="SKA40531.1"/>
    <property type="molecule type" value="Genomic_DNA"/>
</dbReference>
<evidence type="ECO:0000256" key="1">
    <source>
        <dbReference type="ARBA" id="ARBA00009437"/>
    </source>
</evidence>
<evidence type="ECO:0000256" key="3">
    <source>
        <dbReference type="ARBA" id="ARBA00023125"/>
    </source>
</evidence>